<reference evidence="1 2" key="1">
    <citation type="journal article" date="2019" name="Emerg. Microbes Infect.">
        <title>Comprehensive subspecies identification of 175 nontuberculous mycobacteria species based on 7547 genomic profiles.</title>
        <authorList>
            <person name="Matsumoto Y."/>
            <person name="Kinjo T."/>
            <person name="Motooka D."/>
            <person name="Nabeya D."/>
            <person name="Jung N."/>
            <person name="Uechi K."/>
            <person name="Horii T."/>
            <person name="Iida T."/>
            <person name="Fujita J."/>
            <person name="Nakamura S."/>
        </authorList>
    </citation>
    <scope>NUCLEOTIDE SEQUENCE [LARGE SCALE GENOMIC DNA]</scope>
    <source>
        <strain evidence="1 2">JCM 12657</strain>
    </source>
</reference>
<name>A0A7I7LLP0_9MYCO</name>
<accession>A0A7I7LLP0</accession>
<dbReference type="KEGG" id="msho:MSHO_58420"/>
<sequence length="61" mass="6283">MRVVAAPHDAVDTDSVALCTLDRAQEAGADVALAGQYWLGCSGSEPAVGPAKRAMAELGRR</sequence>
<dbReference type="AlphaFoldDB" id="A0A7I7LLP0"/>
<evidence type="ECO:0000313" key="1">
    <source>
        <dbReference type="EMBL" id="BBX60497.1"/>
    </source>
</evidence>
<keyword evidence="2" id="KW-1185">Reference proteome</keyword>
<organism evidence="1 2">
    <name type="scientific">Mycobacterium shottsii</name>
    <dbReference type="NCBI Taxonomy" id="133549"/>
    <lineage>
        <taxon>Bacteria</taxon>
        <taxon>Bacillati</taxon>
        <taxon>Actinomycetota</taxon>
        <taxon>Actinomycetes</taxon>
        <taxon>Mycobacteriales</taxon>
        <taxon>Mycobacteriaceae</taxon>
        <taxon>Mycobacterium</taxon>
        <taxon>Mycobacterium ulcerans group</taxon>
    </lineage>
</organism>
<proteinExistence type="predicted"/>
<dbReference type="Proteomes" id="UP000467164">
    <property type="component" value="Chromosome"/>
</dbReference>
<dbReference type="EMBL" id="AP022572">
    <property type="protein sequence ID" value="BBX60497.1"/>
    <property type="molecule type" value="Genomic_DNA"/>
</dbReference>
<gene>
    <name evidence="1" type="ORF">MSHO_58420</name>
</gene>
<evidence type="ECO:0000313" key="2">
    <source>
        <dbReference type="Proteomes" id="UP000467164"/>
    </source>
</evidence>
<protein>
    <submittedName>
        <fullName evidence="1">Uncharacterized protein</fullName>
    </submittedName>
</protein>